<feature type="compositionally biased region" description="Gly residues" evidence="5">
    <location>
        <begin position="241"/>
        <end position="263"/>
    </location>
</feature>
<dbReference type="InterPro" id="IPR056536">
    <property type="entry name" value="TPR_NUP160_C"/>
</dbReference>
<dbReference type="Proteomes" id="UP000095280">
    <property type="component" value="Unplaced"/>
</dbReference>
<proteinExistence type="predicted"/>
<evidence type="ECO:0000256" key="1">
    <source>
        <dbReference type="ARBA" id="ARBA00004123"/>
    </source>
</evidence>
<keyword evidence="9" id="KW-1185">Reference proteome</keyword>
<feature type="domain" description="Nucleoporin Nup120/160 beta-propeller" evidence="6">
    <location>
        <begin position="272"/>
        <end position="617"/>
    </location>
</feature>
<dbReference type="Pfam" id="PF11715">
    <property type="entry name" value="Beta-prop_Nup120_160"/>
    <property type="match status" value="2"/>
</dbReference>
<dbReference type="PANTHER" id="PTHR21286">
    <property type="entry name" value="NUCLEAR PORE COMPLEX PROTEIN NUP160"/>
    <property type="match status" value="1"/>
</dbReference>
<dbReference type="GO" id="GO:0017056">
    <property type="term" value="F:structural constituent of nuclear pore"/>
    <property type="evidence" value="ECO:0007669"/>
    <property type="project" value="TreeGrafter"/>
</dbReference>
<feature type="domain" description="Nucleoporin Nup120/160 beta-propeller" evidence="6">
    <location>
        <begin position="68"/>
        <end position="220"/>
    </location>
</feature>
<feature type="domain" description="NUP160 middle TPR" evidence="8">
    <location>
        <begin position="1078"/>
        <end position="1190"/>
    </location>
</feature>
<evidence type="ECO:0000256" key="4">
    <source>
        <dbReference type="PROSITE-ProRule" id="PRU00221"/>
    </source>
</evidence>
<protein>
    <submittedName>
        <fullName evidence="10">WD_REPEATS_REGION domain-containing protein</fullName>
    </submittedName>
</protein>
<keyword evidence="3" id="KW-0539">Nucleus</keyword>
<dbReference type="GO" id="GO:0005643">
    <property type="term" value="C:nuclear pore"/>
    <property type="evidence" value="ECO:0007669"/>
    <property type="project" value="UniProtKB-ARBA"/>
</dbReference>
<dbReference type="InterPro" id="IPR021717">
    <property type="entry name" value="Nucleoporin_Nup160"/>
</dbReference>
<feature type="region of interest" description="Disordered" evidence="5">
    <location>
        <begin position="241"/>
        <end position="273"/>
    </location>
</feature>
<evidence type="ECO:0000256" key="3">
    <source>
        <dbReference type="ARBA" id="ARBA00023242"/>
    </source>
</evidence>
<keyword evidence="2" id="KW-0813">Transport</keyword>
<reference evidence="10" key="1">
    <citation type="submission" date="2016-11" db="UniProtKB">
        <authorList>
            <consortium name="WormBaseParasite"/>
        </authorList>
    </citation>
    <scope>IDENTIFICATION</scope>
</reference>
<dbReference type="InterPro" id="IPR056535">
    <property type="entry name" value="TPR_NUP160_M"/>
</dbReference>
<feature type="domain" description="NUP160 C-terminal TPR" evidence="7">
    <location>
        <begin position="1206"/>
        <end position="1463"/>
    </location>
</feature>
<evidence type="ECO:0000259" key="7">
    <source>
        <dbReference type="Pfam" id="PF23347"/>
    </source>
</evidence>
<organism evidence="9 10">
    <name type="scientific">Macrostomum lignano</name>
    <dbReference type="NCBI Taxonomy" id="282301"/>
    <lineage>
        <taxon>Eukaryota</taxon>
        <taxon>Metazoa</taxon>
        <taxon>Spiralia</taxon>
        <taxon>Lophotrochozoa</taxon>
        <taxon>Platyhelminthes</taxon>
        <taxon>Rhabditophora</taxon>
        <taxon>Macrostomorpha</taxon>
        <taxon>Macrostomida</taxon>
        <taxon>Macrostomidae</taxon>
        <taxon>Macrostomum</taxon>
    </lineage>
</organism>
<dbReference type="Pfam" id="PF23347">
    <property type="entry name" value="TPR_Nup160_C"/>
    <property type="match status" value="1"/>
</dbReference>
<dbReference type="PANTHER" id="PTHR21286:SF0">
    <property type="entry name" value="NUCLEAR PORE COMPLEX PROTEIN NUP160"/>
    <property type="match status" value="1"/>
</dbReference>
<evidence type="ECO:0000256" key="2">
    <source>
        <dbReference type="ARBA" id="ARBA00022448"/>
    </source>
</evidence>
<dbReference type="InterPro" id="IPR001680">
    <property type="entry name" value="WD40_rpt"/>
</dbReference>
<dbReference type="InterPro" id="IPR059141">
    <property type="entry name" value="Beta-prop_Nup120_160"/>
</dbReference>
<accession>A0A1I8GSP5</accession>
<sequence length="1466" mass="158307">MLPKEHLLRETSIVSPNNAFNSQSAAYKVVNITLDLGKTLQDVKYADCSGGYVYNCSDALSSSRVRNRVLYWRSHQCTLELVEECFDTPLRSSRVKLVFSDTPVLHVYIAELSTDVYMLVCTTGGLVRFLLHHPAQLKEAASSGGGDLPYSVLHSVNSTAYQVCQPRGAPFRGHVRCATAWFNPVDCSAYAAYGLSGGDVQLLRMPPPGQQLQQRAVQATVELRQSSLFDRLLGGWISGGGAGGGGRGGGGGVSSVGGDGGAGESSADDAPTSLAFWTDDRGASLSFGGPSLSQPHHHSQQVVSSQQHQPVILLTATRDHKLRLWDIDRRECYRSLDLLASLPDPAASGHLRNRGHQLRLVRPSVGGSGAPIGCLYANFTDSPCFLALEGHASADRRLQLRVSHVVLSPSRDLIDLAVEPDTAWALYADPGGSYSLYGVSLTGAPSRQIRCQLLDSDFSPLAARDHASRFARAFGGREFAPESVKRALRLFLDENSLGAHLDQLETAATAGDEAMDAASSAVCSLEFMRSLLLDAVDTLAQDELAAAVDVSLFDDADADRLDERRACHVDRFYEQLLQLHSVDTAVCGIVADWRRSGFVGLIRRRFLGLMRPADTAELCHLLTEADGLGPEALTELPTLEDAQGTRDFLAAVSSCQQLLASLEPGLVDLLLGELLQLALSNACQDAPLVASRACQSPLVRRACHSLNDGGPLQSIAEPVSAFATLLTALESIDFLDDVDLTLLGQQSALAAVGSQQHRHHLQRQLLGAWPAGELLANGLAQSVDSRLRLLVACLLLFSELPNRFVGLNDELKARSVDLLCSMALLRWCGALVYSPAPTRLIESLRAQLALLLAKPYLADLDSAGLASLGSADCPALPAWHVFGGSGSLLRVLLVSSSSSSGMRDEVNEANDEDGCTVCGNFGRDLLPTSVSVVQHLLSPERGGLSFPLFLLWSGQLEHLYSYTGMCLGWVRSDPALLYALRGLALLNQPGLSDRSEAEAKAEATVECAASCAGQPPPLYHPSFLQLTGLDSPSTQQQQQSHRSQSDSVRASLYVHLVRVLEPLRCSEQIVELARLGLSRLADPSVQLDCIRHLVVTLSDRDQLGALLQLNFGQLGNALVSVLEMRARAVDANLHVYYNLLYCYHTGRSDFKRAASAMHELSARLSRERTGFESAQRQARALLAAIGCLRLLEPRHQWARPVRVLTLADLEHRYAILSAHLQLSLRHPSATSTTASASAAAAAAATAANSTLGLDELVADLLSVGLYHEAKCLLRRCNRAPTPLLESLAGAAVTASGYVSTTEESFAAIKEALEEEGASAEGASPADCLWSLLQLYTERYDWPGAPGLEAIVRRLLLLDYPLPAWLIKLYTERDPAGLLRLYIAHDRVEEAAELSRRLVESARLAALESGRSATAAPQRCLPYTQILQVREGLRLLGPPAQPWYAKLQASLIDYKSACDDRLRQLVV</sequence>
<evidence type="ECO:0000313" key="9">
    <source>
        <dbReference type="Proteomes" id="UP000095280"/>
    </source>
</evidence>
<dbReference type="PROSITE" id="PS50082">
    <property type="entry name" value="WD_REPEATS_2"/>
    <property type="match status" value="1"/>
</dbReference>
<evidence type="ECO:0000259" key="8">
    <source>
        <dbReference type="Pfam" id="PF23354"/>
    </source>
</evidence>
<evidence type="ECO:0000259" key="6">
    <source>
        <dbReference type="Pfam" id="PF11715"/>
    </source>
</evidence>
<evidence type="ECO:0000256" key="5">
    <source>
        <dbReference type="SAM" id="MobiDB-lite"/>
    </source>
</evidence>
<dbReference type="Pfam" id="PF23354">
    <property type="entry name" value="TPR_NUP160_120_M"/>
    <property type="match status" value="1"/>
</dbReference>
<name>A0A1I8GSP5_9PLAT</name>
<feature type="repeat" description="WD" evidence="4">
    <location>
        <begin position="313"/>
        <end position="335"/>
    </location>
</feature>
<keyword evidence="4" id="KW-0853">WD repeat</keyword>
<dbReference type="WBParaSite" id="maker-uti_cns_0002856-snap-gene-0.11-mRNA-1">
    <property type="protein sequence ID" value="maker-uti_cns_0002856-snap-gene-0.11-mRNA-1"/>
    <property type="gene ID" value="maker-uti_cns_0002856-snap-gene-0.11"/>
</dbReference>
<evidence type="ECO:0000313" key="10">
    <source>
        <dbReference type="WBParaSite" id="maker-uti_cns_0002856-snap-gene-0.11-mRNA-1"/>
    </source>
</evidence>
<comment type="subcellular location">
    <subcellularLocation>
        <location evidence="1">Nucleus</location>
    </subcellularLocation>
</comment>